<accession>A0A5S4YQV8</accession>
<comment type="catalytic activity">
    <reaction evidence="11">
        <text>XMP + L-glutamine + ATP + H2O = GMP + L-glutamate + AMP + diphosphate + 2 H(+)</text>
        <dbReference type="Rhea" id="RHEA:11680"/>
        <dbReference type="ChEBI" id="CHEBI:15377"/>
        <dbReference type="ChEBI" id="CHEBI:15378"/>
        <dbReference type="ChEBI" id="CHEBI:29985"/>
        <dbReference type="ChEBI" id="CHEBI:30616"/>
        <dbReference type="ChEBI" id="CHEBI:33019"/>
        <dbReference type="ChEBI" id="CHEBI:57464"/>
        <dbReference type="ChEBI" id="CHEBI:58115"/>
        <dbReference type="ChEBI" id="CHEBI:58359"/>
        <dbReference type="ChEBI" id="CHEBI:456215"/>
        <dbReference type="EC" id="6.3.5.2"/>
    </reaction>
</comment>
<reference evidence="14 15" key="1">
    <citation type="submission" date="2019-08" db="EMBL/GenBank/DDBJ databases">
        <title>Bradyrhizobium hipponensis sp. nov., a rhizobium isolated from a Lupinus angustifolius root nodule in Tunisia.</title>
        <authorList>
            <person name="Off K."/>
            <person name="Rejili M."/>
            <person name="Mars M."/>
            <person name="Brachmann A."/>
            <person name="Marin M."/>
        </authorList>
    </citation>
    <scope>NUCLEOTIDE SEQUENCE [LARGE SCALE GENOMIC DNA]</scope>
    <source>
        <strain evidence="15">aSej3</strain>
    </source>
</reference>
<dbReference type="Gene3D" id="3.40.50.880">
    <property type="match status" value="1"/>
</dbReference>
<gene>
    <name evidence="11 14" type="primary">guaA</name>
    <name evidence="14" type="ORF">FXV83_09420</name>
</gene>
<feature type="domain" description="GMPS ATP-PPase" evidence="13">
    <location>
        <begin position="231"/>
        <end position="423"/>
    </location>
</feature>
<evidence type="ECO:0000256" key="6">
    <source>
        <dbReference type="ARBA" id="ARBA00022741"/>
    </source>
</evidence>
<evidence type="ECO:0000256" key="11">
    <source>
        <dbReference type="HAMAP-Rule" id="MF_00344"/>
    </source>
</evidence>
<evidence type="ECO:0000256" key="7">
    <source>
        <dbReference type="ARBA" id="ARBA00022749"/>
    </source>
</evidence>
<dbReference type="InterPro" id="IPR025777">
    <property type="entry name" value="GMPS_ATP_PPase_dom"/>
</dbReference>
<dbReference type="InterPro" id="IPR017926">
    <property type="entry name" value="GATASE"/>
</dbReference>
<feature type="active site" evidence="11">
    <location>
        <position position="206"/>
    </location>
</feature>
<comment type="pathway">
    <text evidence="2 11">Purine metabolism; GMP biosynthesis; GMP from XMP (L-Gln route): step 1/1.</text>
</comment>
<dbReference type="FunFam" id="3.30.300.10:FF:000002">
    <property type="entry name" value="GMP synthase [glutamine-hydrolyzing]"/>
    <property type="match status" value="1"/>
</dbReference>
<keyword evidence="6 11" id="KW-0547">Nucleotide-binding</keyword>
<comment type="caution">
    <text evidence="14">The sequence shown here is derived from an EMBL/GenBank/DDBJ whole genome shotgun (WGS) entry which is preliminary data.</text>
</comment>
<keyword evidence="5 11" id="KW-0436">Ligase</keyword>
<evidence type="ECO:0000256" key="2">
    <source>
        <dbReference type="ARBA" id="ARBA00005153"/>
    </source>
</evidence>
<dbReference type="EC" id="6.3.5.2" evidence="3 11"/>
<dbReference type="Proteomes" id="UP000324797">
    <property type="component" value="Unassembled WGS sequence"/>
</dbReference>
<evidence type="ECO:0000259" key="13">
    <source>
        <dbReference type="PROSITE" id="PS51553"/>
    </source>
</evidence>
<dbReference type="Pfam" id="PF00958">
    <property type="entry name" value="GMP_synt_C"/>
    <property type="match status" value="1"/>
</dbReference>
<dbReference type="NCBIfam" id="TIGR00888">
    <property type="entry name" value="guaA_Nterm"/>
    <property type="match status" value="1"/>
</dbReference>
<dbReference type="Pfam" id="PF00117">
    <property type="entry name" value="GATase"/>
    <property type="match status" value="1"/>
</dbReference>
<evidence type="ECO:0000256" key="5">
    <source>
        <dbReference type="ARBA" id="ARBA00022598"/>
    </source>
</evidence>
<dbReference type="NCBIfam" id="TIGR00884">
    <property type="entry name" value="guaA_Cterm"/>
    <property type="match status" value="1"/>
</dbReference>
<dbReference type="InterPro" id="IPR004739">
    <property type="entry name" value="GMP_synth_GATase"/>
</dbReference>
<dbReference type="Pfam" id="PF02540">
    <property type="entry name" value="NAD_synthase"/>
    <property type="match status" value="1"/>
</dbReference>
<evidence type="ECO:0000256" key="10">
    <source>
        <dbReference type="ARBA" id="ARBA00022962"/>
    </source>
</evidence>
<evidence type="ECO:0000256" key="4">
    <source>
        <dbReference type="ARBA" id="ARBA00021562"/>
    </source>
</evidence>
<dbReference type="InterPro" id="IPR022310">
    <property type="entry name" value="NAD/GMP_synthase"/>
</dbReference>
<dbReference type="SUPFAM" id="SSF54810">
    <property type="entry name" value="GMP synthetase C-terminal dimerisation domain"/>
    <property type="match status" value="1"/>
</dbReference>
<evidence type="ECO:0000313" key="15">
    <source>
        <dbReference type="Proteomes" id="UP000324797"/>
    </source>
</evidence>
<keyword evidence="9 11" id="KW-0067">ATP-binding</keyword>
<dbReference type="FunFam" id="3.40.50.620:FF:000001">
    <property type="entry name" value="GMP synthase [glutamine-hydrolyzing]"/>
    <property type="match status" value="1"/>
</dbReference>
<evidence type="ECO:0000256" key="9">
    <source>
        <dbReference type="ARBA" id="ARBA00022840"/>
    </source>
</evidence>
<dbReference type="InterPro" id="IPR022955">
    <property type="entry name" value="GMP_synthase"/>
</dbReference>
<comment type="function">
    <text evidence="1 11">Catalyzes the synthesis of GMP from XMP.</text>
</comment>
<dbReference type="EMBL" id="VSTH01000027">
    <property type="protein sequence ID" value="TYO66781.1"/>
    <property type="molecule type" value="Genomic_DNA"/>
</dbReference>
<dbReference type="PRINTS" id="PR00096">
    <property type="entry name" value="GATASE"/>
</dbReference>
<comment type="subunit">
    <text evidence="11">Homodimer.</text>
</comment>
<dbReference type="Gene3D" id="3.40.50.620">
    <property type="entry name" value="HUPs"/>
    <property type="match status" value="1"/>
</dbReference>
<feature type="binding site" evidence="12">
    <location>
        <begin position="258"/>
        <end position="264"/>
    </location>
    <ligand>
        <name>ATP</name>
        <dbReference type="ChEBI" id="CHEBI:30616"/>
    </ligand>
</feature>
<dbReference type="CDD" id="cd01997">
    <property type="entry name" value="GMP_synthase_C"/>
    <property type="match status" value="1"/>
</dbReference>
<evidence type="ECO:0000256" key="8">
    <source>
        <dbReference type="ARBA" id="ARBA00022755"/>
    </source>
</evidence>
<proteinExistence type="inferred from homology"/>
<keyword evidence="8 11" id="KW-0658">Purine biosynthesis</keyword>
<dbReference type="PANTHER" id="PTHR11922">
    <property type="entry name" value="GMP SYNTHASE-RELATED"/>
    <property type="match status" value="1"/>
</dbReference>
<dbReference type="FunFam" id="3.40.50.880:FF:000001">
    <property type="entry name" value="GMP synthase [glutamine-hydrolyzing]"/>
    <property type="match status" value="1"/>
</dbReference>
<dbReference type="NCBIfam" id="NF000848">
    <property type="entry name" value="PRK00074.1"/>
    <property type="match status" value="1"/>
</dbReference>
<evidence type="ECO:0000313" key="14">
    <source>
        <dbReference type="EMBL" id="TYO66781.1"/>
    </source>
</evidence>
<dbReference type="AlphaFoldDB" id="A0A5S4YQV8"/>
<dbReference type="PROSITE" id="PS51273">
    <property type="entry name" value="GATASE_TYPE_1"/>
    <property type="match status" value="1"/>
</dbReference>
<protein>
    <recommendedName>
        <fullName evidence="4 11">GMP synthase [glutamine-hydrolyzing]</fullName>
        <ecNumber evidence="3 11">6.3.5.2</ecNumber>
    </recommendedName>
    <alternativeName>
        <fullName evidence="11">GMP synthetase</fullName>
    </alternativeName>
    <alternativeName>
        <fullName evidence="11">Glutamine amidotransferase</fullName>
    </alternativeName>
</protein>
<dbReference type="GO" id="GO:0003921">
    <property type="term" value="F:GMP synthase activity"/>
    <property type="evidence" value="ECO:0007669"/>
    <property type="project" value="InterPro"/>
</dbReference>
<evidence type="ECO:0000256" key="3">
    <source>
        <dbReference type="ARBA" id="ARBA00012746"/>
    </source>
</evidence>
<dbReference type="PANTHER" id="PTHR11922:SF2">
    <property type="entry name" value="GMP SYNTHASE [GLUTAMINE-HYDROLYZING]"/>
    <property type="match status" value="1"/>
</dbReference>
<dbReference type="GO" id="GO:0005829">
    <property type="term" value="C:cytosol"/>
    <property type="evidence" value="ECO:0007669"/>
    <property type="project" value="TreeGrafter"/>
</dbReference>
<organism evidence="14 15">
    <name type="scientific">Bradyrhizobium hipponense</name>
    <dbReference type="NCBI Taxonomy" id="2605638"/>
    <lineage>
        <taxon>Bacteria</taxon>
        <taxon>Pseudomonadati</taxon>
        <taxon>Pseudomonadota</taxon>
        <taxon>Alphaproteobacteria</taxon>
        <taxon>Hyphomicrobiales</taxon>
        <taxon>Nitrobacteraceae</taxon>
        <taxon>Bradyrhizobium</taxon>
    </lineage>
</organism>
<dbReference type="HAMAP" id="MF_00344">
    <property type="entry name" value="GMP_synthase"/>
    <property type="match status" value="1"/>
</dbReference>
<keyword evidence="15" id="KW-1185">Reference proteome</keyword>
<dbReference type="Gene3D" id="3.30.300.10">
    <property type="match status" value="1"/>
</dbReference>
<evidence type="ECO:0000256" key="1">
    <source>
        <dbReference type="ARBA" id="ARBA00002332"/>
    </source>
</evidence>
<keyword evidence="10 11" id="KW-0315">Glutamine amidotransferase</keyword>
<dbReference type="CDD" id="cd01742">
    <property type="entry name" value="GATase1_GMP_Synthase"/>
    <property type="match status" value="1"/>
</dbReference>
<dbReference type="InterPro" id="IPR014729">
    <property type="entry name" value="Rossmann-like_a/b/a_fold"/>
</dbReference>
<dbReference type="InterPro" id="IPR001674">
    <property type="entry name" value="GMP_synth_C"/>
</dbReference>
<sequence length="548" mass="60226">MGARRRAVAARGMVAYLLAMTAAQHDRSASTPSAHDKILIVDFGSQVTQLIARRVREDGVYCEIVPFNKAEQAFLEMKPKAVILSGGPESVHEAGSPRAPQAIFASGVPVMGICYGQMTMAEQLGGTVEGGHHREFGRADVEVKAPSKLFEDVWSPGGKNQVWMSHGDRITKMPPGFSVAGTSPNAPFAIIQDETRKYYGLMFHPEVVHTPDGAKLIRNFVRKIAGLSGDWTMRAFREEEIQKIRSQVGKGKVLCGLSGGVDSAVAAVLIHEAIGDQLTCVFVDHGMLRLDEAKTVVDLFRHHYNIPLVHVDASKQFLGELEGVTDPETKRKTIGRLFIEVFEEEAKKIGGADFLAQGTLYPDVIESVSFTGGPSVTIKSHHNVGGLPERMNMKLVEPLRELFKDEVRKLGRELGLPEIFVGRHPFPGPGLAIRCPGEITRDKLEILRKADAVYIDQIRKAGLYDEIWQAFAVLLPVKTVGVMGDGRTYDFVVGLRAVTSTDGMTADFYQFDMKFLGETATRIINEVKGVNRVVYDVTSKPPGTIEWE</sequence>
<dbReference type="UniPathway" id="UPA00189">
    <property type="reaction ID" value="UER00296"/>
</dbReference>
<dbReference type="InterPro" id="IPR029062">
    <property type="entry name" value="Class_I_gatase-like"/>
</dbReference>
<name>A0A5S4YQV8_9BRAD</name>
<keyword evidence="7 11" id="KW-0332">GMP biosynthesis</keyword>
<dbReference type="GO" id="GO:0005524">
    <property type="term" value="F:ATP binding"/>
    <property type="evidence" value="ECO:0007669"/>
    <property type="project" value="UniProtKB-UniRule"/>
</dbReference>
<feature type="active site" evidence="11">
    <location>
        <position position="204"/>
    </location>
</feature>
<dbReference type="SUPFAM" id="SSF52317">
    <property type="entry name" value="Class I glutamine amidotransferase-like"/>
    <property type="match status" value="1"/>
</dbReference>
<evidence type="ECO:0000256" key="12">
    <source>
        <dbReference type="PROSITE-ProRule" id="PRU00886"/>
    </source>
</evidence>
<feature type="active site" description="Nucleophile" evidence="11">
    <location>
        <position position="114"/>
    </location>
</feature>
<dbReference type="PROSITE" id="PS51553">
    <property type="entry name" value="GMPS_ATP_PPASE"/>
    <property type="match status" value="1"/>
</dbReference>
<dbReference type="SUPFAM" id="SSF52402">
    <property type="entry name" value="Adenine nucleotide alpha hydrolases-like"/>
    <property type="match status" value="1"/>
</dbReference>